<dbReference type="AntiFam" id="ANF00057">
    <property type="entry name" value="Translation of E. coli type CRISPR repeat"/>
</dbReference>
<dbReference type="KEGG" id="sgu:SGLAU_32655"/>
<organism evidence="2 3">
    <name type="scientific">Streptomyces glaucescens</name>
    <dbReference type="NCBI Taxonomy" id="1907"/>
    <lineage>
        <taxon>Bacteria</taxon>
        <taxon>Bacillati</taxon>
        <taxon>Actinomycetota</taxon>
        <taxon>Actinomycetes</taxon>
        <taxon>Kitasatosporales</taxon>
        <taxon>Streptomycetaceae</taxon>
        <taxon>Streptomyces</taxon>
    </lineage>
</organism>
<keyword evidence="3" id="KW-1185">Reference proteome</keyword>
<reference evidence="3" key="1">
    <citation type="journal article" date="2015" name="J. Biotechnol.">
        <title>Complete genome sequence of the actinobacterium Streptomyces glaucescens GLA.O (DSM 40922) consisting of a linear chromosome and one linear plasmid.</title>
        <authorList>
            <person name="Ortseifen V."/>
            <person name="Winkler A."/>
            <person name="Albersmeier A."/>
            <person name="Wendler S."/>
            <person name="Puhler A."/>
            <person name="Kalinowski J."/>
            <person name="Ruckert C."/>
        </authorList>
    </citation>
    <scope>NUCLEOTIDE SEQUENCE [LARGE SCALE GENOMIC DNA]</scope>
    <source>
        <strain evidence="3">DSM 40922 / GLA O</strain>
        <plasmid evidence="3">pSglau1</plasmid>
    </source>
</reference>
<evidence type="ECO:0000313" key="2">
    <source>
        <dbReference type="EMBL" id="AIS02463.1"/>
    </source>
</evidence>
<evidence type="ECO:0000313" key="3">
    <source>
        <dbReference type="Proteomes" id="UP000029482"/>
    </source>
</evidence>
<protein>
    <submittedName>
        <fullName evidence="2">Uncharacterized protein</fullName>
    </submittedName>
</protein>
<keyword evidence="2" id="KW-0614">Plasmid</keyword>
<dbReference type="eggNOG" id="ENOG5032C4Z">
    <property type="taxonomic scope" value="Bacteria"/>
</dbReference>
<feature type="region of interest" description="Disordered" evidence="1">
    <location>
        <begin position="55"/>
        <end position="102"/>
    </location>
</feature>
<dbReference type="AlphaFoldDB" id="A0A089XER5"/>
<gene>
    <name evidence="2" type="ORF">SGLAU_32655</name>
</gene>
<name>A0A089XER5_STRGA</name>
<evidence type="ECO:0000256" key="1">
    <source>
        <dbReference type="SAM" id="MobiDB-lite"/>
    </source>
</evidence>
<geneLocation type="plasmid" evidence="2 3">
    <name>pSglau1</name>
</geneLocation>
<proteinExistence type="predicted"/>
<feature type="region of interest" description="Disordered" evidence="1">
    <location>
        <begin position="129"/>
        <end position="148"/>
    </location>
</feature>
<accession>A0A089XER5</accession>
<dbReference type="EMBL" id="CP009439">
    <property type="protein sequence ID" value="AIS02463.1"/>
    <property type="molecule type" value="Genomic_DNA"/>
</dbReference>
<dbReference type="HOGENOM" id="CLU_1408034_0_0_11"/>
<dbReference type="Proteomes" id="UP000029482">
    <property type="component" value="Plasmid pSglau1"/>
</dbReference>
<sequence length="193" mass="20383">MVPTLSAVLGLIVSCSPRPRGWSHPEALPEPGAILLPAPAGMVPRADLRGCRLTTAPRARGDGPSGPPKSSASANCSPRPRGWSLEGVGRGGTLRARTCSPRPRGWSRVAHLLGLPRSLLPAPAGMVPRRSSARAAPQPAPRARGDGPRHAVLWDMRDRCSPRPRGWSLLLRQLRFASQLLPAPAGMVPQNAG</sequence>